<name>A0AAE0CG26_9CHLO</name>
<evidence type="ECO:0000313" key="2">
    <source>
        <dbReference type="Proteomes" id="UP001190700"/>
    </source>
</evidence>
<dbReference type="AlphaFoldDB" id="A0AAE0CG26"/>
<protein>
    <submittedName>
        <fullName evidence="1">Uncharacterized protein</fullName>
    </submittedName>
</protein>
<keyword evidence="2" id="KW-1185">Reference proteome</keyword>
<dbReference type="Proteomes" id="UP001190700">
    <property type="component" value="Unassembled WGS sequence"/>
</dbReference>
<accession>A0AAE0CG26</accession>
<proteinExistence type="predicted"/>
<reference evidence="1 2" key="1">
    <citation type="journal article" date="2015" name="Genome Biol. Evol.">
        <title>Comparative Genomics of a Bacterivorous Green Alga Reveals Evolutionary Causalities and Consequences of Phago-Mixotrophic Mode of Nutrition.</title>
        <authorList>
            <person name="Burns J.A."/>
            <person name="Paasch A."/>
            <person name="Narechania A."/>
            <person name="Kim E."/>
        </authorList>
    </citation>
    <scope>NUCLEOTIDE SEQUENCE [LARGE SCALE GENOMIC DNA]</scope>
    <source>
        <strain evidence="1 2">PLY_AMNH</strain>
    </source>
</reference>
<evidence type="ECO:0000313" key="1">
    <source>
        <dbReference type="EMBL" id="KAK3254417.1"/>
    </source>
</evidence>
<sequence>MLAAARKYDMGVAAEHISGKEDGLSCGLTLIIREEDNLDWPYRRAELESVQEDGLDWPYCRTELKTVQEDGLDWPCRRAEIESVQEDDLDWPHRRAELESVQEDGLDWPCRRAELESVQEEARQRLTLDGGADSVGSKAHVSRFCSGADSFLSWHVRGERIYADPELHDCAFQGPTHGPLAVIYPSSYPPGKELQDLSRTLCQRCGGVNAVAGLLLRGVRDLPRFIAQPLDHGLPAAATGILGHDLPAAATGILGHDLPAAATGILGHAAYAVEMRPCQVSTARTHLHGVPACHVELRTLLQQVGIQDEHGQLLHLADPCKHSLVRSGAESTARIGQTAQEGLHGQAGLDYSPVGGHLEVWA</sequence>
<organism evidence="1 2">
    <name type="scientific">Cymbomonas tetramitiformis</name>
    <dbReference type="NCBI Taxonomy" id="36881"/>
    <lineage>
        <taxon>Eukaryota</taxon>
        <taxon>Viridiplantae</taxon>
        <taxon>Chlorophyta</taxon>
        <taxon>Pyramimonadophyceae</taxon>
        <taxon>Pyramimonadales</taxon>
        <taxon>Pyramimonadaceae</taxon>
        <taxon>Cymbomonas</taxon>
    </lineage>
</organism>
<dbReference type="EMBL" id="LGRX02023612">
    <property type="protein sequence ID" value="KAK3254417.1"/>
    <property type="molecule type" value="Genomic_DNA"/>
</dbReference>
<gene>
    <name evidence="1" type="ORF">CYMTET_36368</name>
</gene>
<comment type="caution">
    <text evidence="1">The sequence shown here is derived from an EMBL/GenBank/DDBJ whole genome shotgun (WGS) entry which is preliminary data.</text>
</comment>